<sequence>MLMSKQDIANKPLFRHLSSFRRGLGEAVFCLPQSVSCLLRPHNLCGKELHGECIFYLSECLYREVFPSFQNL</sequence>
<dbReference type="AlphaFoldDB" id="G6AID9"/>
<protein>
    <submittedName>
        <fullName evidence="1">Uncharacterized protein</fullName>
    </submittedName>
</protein>
<dbReference type="Proteomes" id="UP000004597">
    <property type="component" value="Unassembled WGS sequence"/>
</dbReference>
<dbReference type="EMBL" id="AFXP01000020">
    <property type="protein sequence ID" value="EHG15565.1"/>
    <property type="molecule type" value="Genomic_DNA"/>
</dbReference>
<organism evidence="1 2">
    <name type="scientific">Prevotella histicola F0411</name>
    <dbReference type="NCBI Taxonomy" id="857291"/>
    <lineage>
        <taxon>Bacteria</taxon>
        <taxon>Pseudomonadati</taxon>
        <taxon>Bacteroidota</taxon>
        <taxon>Bacteroidia</taxon>
        <taxon>Bacteroidales</taxon>
        <taxon>Prevotellaceae</taxon>
        <taxon>Prevotella</taxon>
    </lineage>
</organism>
<evidence type="ECO:0000313" key="1">
    <source>
        <dbReference type="EMBL" id="EHG15565.1"/>
    </source>
</evidence>
<comment type="caution">
    <text evidence="1">The sequence shown here is derived from an EMBL/GenBank/DDBJ whole genome shotgun (WGS) entry which is preliminary data.</text>
</comment>
<dbReference type="HOGENOM" id="CLU_2718964_0_0_10"/>
<proteinExistence type="predicted"/>
<reference evidence="1 2" key="1">
    <citation type="submission" date="2011-10" db="EMBL/GenBank/DDBJ databases">
        <title>The Genome Sequence of Prevotella histicola F0411.</title>
        <authorList>
            <consortium name="The Broad Institute Genome Sequencing Platform"/>
            <person name="Earl A."/>
            <person name="Ward D."/>
            <person name="Feldgarden M."/>
            <person name="Gevers D."/>
            <person name="Izard J."/>
            <person name="Ganesan A."/>
            <person name="Blanton J.M."/>
            <person name="Baranova O.V."/>
            <person name="Tanner A.C."/>
            <person name="Mathney J.M.J."/>
            <person name="Dewhirst F.E."/>
            <person name="Young S.K."/>
            <person name="Zeng Q."/>
            <person name="Gargeya S."/>
            <person name="Fitzgerald M."/>
            <person name="Haas B."/>
            <person name="Abouelleil A."/>
            <person name="Alvarado L."/>
            <person name="Arachchi H.M."/>
            <person name="Berlin A."/>
            <person name="Brown A."/>
            <person name="Chapman S.B."/>
            <person name="Chen Z."/>
            <person name="Dunbar C."/>
            <person name="Freedman E."/>
            <person name="Gearin G."/>
            <person name="Gellesch M."/>
            <person name="Goldberg J."/>
            <person name="Griggs A."/>
            <person name="Gujja S."/>
            <person name="Heiman D."/>
            <person name="Howarth C."/>
            <person name="Larson L."/>
            <person name="Lui A."/>
            <person name="MacDonald P.J.P."/>
            <person name="Montmayeur A."/>
            <person name="Murphy C."/>
            <person name="Neiman D."/>
            <person name="Pearson M."/>
            <person name="Priest M."/>
            <person name="Roberts A."/>
            <person name="Saif S."/>
            <person name="Shea T."/>
            <person name="Shenoy N."/>
            <person name="Sisk P."/>
            <person name="Stolte C."/>
            <person name="Sykes S."/>
            <person name="Wortman J."/>
            <person name="Nusbaum C."/>
            <person name="Birren B."/>
        </authorList>
    </citation>
    <scope>NUCLEOTIDE SEQUENCE [LARGE SCALE GENOMIC DNA]</scope>
    <source>
        <strain evidence="1 2">F0411</strain>
    </source>
</reference>
<accession>G6AID9</accession>
<keyword evidence="2" id="KW-1185">Reference proteome</keyword>
<gene>
    <name evidence="1" type="ORF">HMPREF9138_01866</name>
</gene>
<evidence type="ECO:0000313" key="2">
    <source>
        <dbReference type="Proteomes" id="UP000004597"/>
    </source>
</evidence>
<name>G6AID9_9BACT</name>